<dbReference type="GO" id="GO:0042760">
    <property type="term" value="P:very long-chain fatty acid catabolic process"/>
    <property type="evidence" value="ECO:0007669"/>
    <property type="project" value="TreeGrafter"/>
</dbReference>
<evidence type="ECO:0000256" key="3">
    <source>
        <dbReference type="ARBA" id="ARBA00022989"/>
    </source>
</evidence>
<evidence type="ECO:0000313" key="5">
    <source>
        <dbReference type="EMBL" id="KAH9632521.1"/>
    </source>
</evidence>
<comment type="caution">
    <text evidence="5">The sequence shown here is derived from an EMBL/GenBank/DDBJ whole genome shotgun (WGS) entry which is preliminary data.</text>
</comment>
<dbReference type="InterPro" id="IPR050835">
    <property type="entry name" value="ABC_transporter_sub-D"/>
</dbReference>
<dbReference type="InterPro" id="IPR027417">
    <property type="entry name" value="P-loop_NTPase"/>
</dbReference>
<dbReference type="Proteomes" id="UP000814243">
    <property type="component" value="Unassembled WGS sequence"/>
</dbReference>
<evidence type="ECO:0000256" key="4">
    <source>
        <dbReference type="ARBA" id="ARBA00023136"/>
    </source>
</evidence>
<dbReference type="Gene3D" id="3.40.50.300">
    <property type="entry name" value="P-loop containing nucleotide triphosphate hydrolases"/>
    <property type="match status" value="1"/>
</dbReference>
<protein>
    <recommendedName>
        <fullName evidence="7">ABC transporter domain-containing protein</fullName>
    </recommendedName>
</protein>
<organism evidence="5 6">
    <name type="scientific">Spodoptera exigua</name>
    <name type="common">Beet armyworm</name>
    <name type="synonym">Noctua fulgens</name>
    <dbReference type="NCBI Taxonomy" id="7107"/>
    <lineage>
        <taxon>Eukaryota</taxon>
        <taxon>Metazoa</taxon>
        <taxon>Ecdysozoa</taxon>
        <taxon>Arthropoda</taxon>
        <taxon>Hexapoda</taxon>
        <taxon>Insecta</taxon>
        <taxon>Pterygota</taxon>
        <taxon>Neoptera</taxon>
        <taxon>Endopterygota</taxon>
        <taxon>Lepidoptera</taxon>
        <taxon>Glossata</taxon>
        <taxon>Ditrysia</taxon>
        <taxon>Noctuoidea</taxon>
        <taxon>Noctuidae</taxon>
        <taxon>Amphipyrinae</taxon>
        <taxon>Spodoptera</taxon>
    </lineage>
</organism>
<name>A0A922SCJ7_SPOEX</name>
<dbReference type="GO" id="GO:0042626">
    <property type="term" value="F:ATPase-coupled transmembrane transporter activity"/>
    <property type="evidence" value="ECO:0007669"/>
    <property type="project" value="TreeGrafter"/>
</dbReference>
<dbReference type="GO" id="GO:0005324">
    <property type="term" value="F:long-chain fatty acid transmembrane transporter activity"/>
    <property type="evidence" value="ECO:0007669"/>
    <property type="project" value="TreeGrafter"/>
</dbReference>
<dbReference type="GO" id="GO:0006635">
    <property type="term" value="P:fatty acid beta-oxidation"/>
    <property type="evidence" value="ECO:0007669"/>
    <property type="project" value="TreeGrafter"/>
</dbReference>
<evidence type="ECO:0000256" key="1">
    <source>
        <dbReference type="ARBA" id="ARBA00022448"/>
    </source>
</evidence>
<gene>
    <name evidence="5" type="ORF">HF086_004536</name>
</gene>
<keyword evidence="4" id="KW-0472">Membrane</keyword>
<dbReference type="AlphaFoldDB" id="A0A922SCJ7"/>
<proteinExistence type="predicted"/>
<evidence type="ECO:0008006" key="7">
    <source>
        <dbReference type="Google" id="ProtNLM"/>
    </source>
</evidence>
<dbReference type="PANTHER" id="PTHR11384:SF62">
    <property type="entry name" value="ATP-BINDING CASSETTE SUB-FAMILY D MEMBER 3"/>
    <property type="match status" value="1"/>
</dbReference>
<dbReference type="PANTHER" id="PTHR11384">
    <property type="entry name" value="ATP-BINDING CASSETTE, SUB-FAMILY D MEMBER"/>
    <property type="match status" value="1"/>
</dbReference>
<reference evidence="5" key="1">
    <citation type="journal article" date="2021" name="G3 (Bethesda)">
        <title>Genome and transcriptome analysis of the beet armyworm Spodoptera exigua reveals targets for pest control. .</title>
        <authorList>
            <person name="Simon S."/>
            <person name="Breeschoten T."/>
            <person name="Jansen H.J."/>
            <person name="Dirks R.P."/>
            <person name="Schranz M.E."/>
            <person name="Ros V.I.D."/>
        </authorList>
    </citation>
    <scope>NUCLEOTIDE SEQUENCE</scope>
    <source>
        <strain evidence="5">TB_SE_WUR_2020</strain>
    </source>
</reference>
<keyword evidence="1" id="KW-0813">Transport</keyword>
<accession>A0A922SCJ7</accession>
<dbReference type="GO" id="GO:0005524">
    <property type="term" value="F:ATP binding"/>
    <property type="evidence" value="ECO:0007669"/>
    <property type="project" value="TreeGrafter"/>
</dbReference>
<dbReference type="GO" id="GO:0015910">
    <property type="term" value="P:long-chain fatty acid import into peroxisome"/>
    <property type="evidence" value="ECO:0007669"/>
    <property type="project" value="TreeGrafter"/>
</dbReference>
<evidence type="ECO:0000313" key="6">
    <source>
        <dbReference type="Proteomes" id="UP000814243"/>
    </source>
</evidence>
<dbReference type="GO" id="GO:0007031">
    <property type="term" value="P:peroxisome organization"/>
    <property type="evidence" value="ECO:0007669"/>
    <property type="project" value="TreeGrafter"/>
</dbReference>
<dbReference type="EMBL" id="JACEFF010000705">
    <property type="protein sequence ID" value="KAH9632521.1"/>
    <property type="molecule type" value="Genomic_DNA"/>
</dbReference>
<keyword evidence="3" id="KW-1133">Transmembrane helix</keyword>
<dbReference type="SUPFAM" id="SSF52540">
    <property type="entry name" value="P-loop containing nucleoside triphosphate hydrolases"/>
    <property type="match status" value="1"/>
</dbReference>
<evidence type="ECO:0000256" key="2">
    <source>
        <dbReference type="ARBA" id="ARBA00022692"/>
    </source>
</evidence>
<keyword evidence="2" id="KW-0812">Transmembrane</keyword>
<dbReference type="GO" id="GO:0005778">
    <property type="term" value="C:peroxisomal membrane"/>
    <property type="evidence" value="ECO:0007669"/>
    <property type="project" value="TreeGrafter"/>
</dbReference>
<sequence length="143" mass="16675">MFRQLGELWPIFGGTLTKPPKGKLFYVPQRPYMTLGTLRDQIIYPQTREEMQRRGRSDEQLHRFLEIVQLSYLTNREGSLDAVEDWMDVLSGGEKQRIAVGISLFTVSHRKSLWKHHDHYLQMDGRGGFVFGEIDNETQEFGS</sequence>